<keyword evidence="1" id="KW-1133">Transmembrane helix</keyword>
<evidence type="ECO:0000313" key="3">
    <source>
        <dbReference type="Proteomes" id="UP000013097"/>
    </source>
</evidence>
<feature type="transmembrane region" description="Helical" evidence="1">
    <location>
        <begin position="83"/>
        <end position="102"/>
    </location>
</feature>
<dbReference type="AlphaFoldDB" id="N9WJC8"/>
<feature type="transmembrane region" description="Helical" evidence="1">
    <location>
        <begin position="114"/>
        <end position="134"/>
    </location>
</feature>
<dbReference type="eggNOG" id="ENOG5032Y15">
    <property type="taxonomic scope" value="Bacteria"/>
</dbReference>
<keyword evidence="1" id="KW-0812">Transmembrane</keyword>
<sequence>MKYFRVNKRVLLFIGGLVWILAAIRVFLIGKESLISAVNSNYILNFVIGIITLAIFYFFIFSKLTTKHAKRIINSPLIKHCPFAFFDVKSYIIMIFMISLSIGLRYLNIVNLNYLGSFYIGIAIALFLGGILFIRNSIIFNKLCLIYKK</sequence>
<dbReference type="Proteomes" id="UP000013097">
    <property type="component" value="Unassembled WGS sequence"/>
</dbReference>
<evidence type="ECO:0000256" key="1">
    <source>
        <dbReference type="SAM" id="Phobius"/>
    </source>
</evidence>
<name>N9WJC8_9CLOT</name>
<proteinExistence type="predicted"/>
<keyword evidence="3" id="KW-1185">Reference proteome</keyword>
<keyword evidence="1" id="KW-0472">Membrane</keyword>
<dbReference type="EMBL" id="AGYT01000007">
    <property type="protein sequence ID" value="ENZ03010.1"/>
    <property type="molecule type" value="Genomic_DNA"/>
</dbReference>
<gene>
    <name evidence="2" type="ORF">HMPREF1092_00196</name>
</gene>
<evidence type="ECO:0000313" key="2">
    <source>
        <dbReference type="EMBL" id="ENZ03010.1"/>
    </source>
</evidence>
<dbReference type="PATRIC" id="fig|999411.4.peg.179"/>
<dbReference type="HOGENOM" id="CLU_128087_0_0_9"/>
<organism evidence="2 3">
    <name type="scientific">Clostridium thermobutyricum</name>
    <dbReference type="NCBI Taxonomy" id="29372"/>
    <lineage>
        <taxon>Bacteria</taxon>
        <taxon>Bacillati</taxon>
        <taxon>Bacillota</taxon>
        <taxon>Clostridia</taxon>
        <taxon>Eubacteriales</taxon>
        <taxon>Clostridiaceae</taxon>
        <taxon>Clostridium</taxon>
    </lineage>
</organism>
<protein>
    <submittedName>
        <fullName evidence="2">Uncharacterized protein</fullName>
    </submittedName>
</protein>
<accession>N9WJC8</accession>
<reference evidence="2 3" key="1">
    <citation type="submission" date="2013-01" db="EMBL/GenBank/DDBJ databases">
        <title>The Genome Sequence of Clostridium colicanis 209318.</title>
        <authorList>
            <consortium name="The Broad Institute Genome Sequencing Platform"/>
            <person name="Earl A."/>
            <person name="Ward D."/>
            <person name="Feldgarden M."/>
            <person name="Gevers D."/>
            <person name="Courvalin P."/>
            <person name="Lambert T."/>
            <person name="Walker B."/>
            <person name="Young S.K."/>
            <person name="Zeng Q."/>
            <person name="Gargeya S."/>
            <person name="Fitzgerald M."/>
            <person name="Haas B."/>
            <person name="Abouelleil A."/>
            <person name="Alvarado L."/>
            <person name="Arachchi H.M."/>
            <person name="Berlin A.M."/>
            <person name="Chapman S.B."/>
            <person name="Dewar J."/>
            <person name="Goldberg J."/>
            <person name="Griggs A."/>
            <person name="Gujja S."/>
            <person name="Hansen M."/>
            <person name="Howarth C."/>
            <person name="Imamovic A."/>
            <person name="Larimer J."/>
            <person name="McCowan C."/>
            <person name="Murphy C."/>
            <person name="Neiman D."/>
            <person name="Pearson M."/>
            <person name="Priest M."/>
            <person name="Roberts A."/>
            <person name="Saif S."/>
            <person name="Shea T."/>
            <person name="Sisk P."/>
            <person name="Sykes S."/>
            <person name="Wortman J."/>
            <person name="Nusbaum C."/>
            <person name="Birren B."/>
        </authorList>
    </citation>
    <scope>NUCLEOTIDE SEQUENCE [LARGE SCALE GENOMIC DNA]</scope>
    <source>
        <strain evidence="2 3">209318</strain>
    </source>
</reference>
<feature type="transmembrane region" description="Helical" evidence="1">
    <location>
        <begin position="42"/>
        <end position="62"/>
    </location>
</feature>
<feature type="transmembrane region" description="Helical" evidence="1">
    <location>
        <begin position="12"/>
        <end position="30"/>
    </location>
</feature>
<dbReference type="RefSeq" id="WP_002596700.1">
    <property type="nucleotide sequence ID" value="NZ_KB850956.1"/>
</dbReference>
<comment type="caution">
    <text evidence="2">The sequence shown here is derived from an EMBL/GenBank/DDBJ whole genome shotgun (WGS) entry which is preliminary data.</text>
</comment>